<reference evidence="3" key="1">
    <citation type="journal article" date="2011" name="Proc. Natl. Acad. Sci. U.S.A.">
        <title>Obligate biotrophy features unraveled by the genomic analysis of rust fungi.</title>
        <authorList>
            <person name="Duplessis S."/>
            <person name="Cuomo C.A."/>
            <person name="Lin Y.-C."/>
            <person name="Aerts A."/>
            <person name="Tisserant E."/>
            <person name="Veneault-Fourrey C."/>
            <person name="Joly D.L."/>
            <person name="Hacquard S."/>
            <person name="Amselem J."/>
            <person name="Cantarel B.L."/>
            <person name="Chiu R."/>
            <person name="Coutinho P.M."/>
            <person name="Feau N."/>
            <person name="Field M."/>
            <person name="Frey P."/>
            <person name="Gelhaye E."/>
            <person name="Goldberg J."/>
            <person name="Grabherr M.G."/>
            <person name="Kodira C.D."/>
            <person name="Kohler A."/>
            <person name="Kuees U."/>
            <person name="Lindquist E.A."/>
            <person name="Lucas S.M."/>
            <person name="Mago R."/>
            <person name="Mauceli E."/>
            <person name="Morin E."/>
            <person name="Murat C."/>
            <person name="Pangilinan J.L."/>
            <person name="Park R."/>
            <person name="Pearson M."/>
            <person name="Quesneville H."/>
            <person name="Rouhier N."/>
            <person name="Sakthikumar S."/>
            <person name="Salamov A.A."/>
            <person name="Schmutz J."/>
            <person name="Selles B."/>
            <person name="Shapiro H."/>
            <person name="Tanguay P."/>
            <person name="Tuskan G.A."/>
            <person name="Henrissat B."/>
            <person name="Van de Peer Y."/>
            <person name="Rouze P."/>
            <person name="Ellis J.G."/>
            <person name="Dodds P.N."/>
            <person name="Schein J.E."/>
            <person name="Zhong S."/>
            <person name="Hamelin R.C."/>
            <person name="Grigoriev I.V."/>
            <person name="Szabo L.J."/>
            <person name="Martin F."/>
        </authorList>
    </citation>
    <scope>NUCLEOTIDE SEQUENCE [LARGE SCALE GENOMIC DNA]</scope>
    <source>
        <strain evidence="3">98AG31 / pathotype 3-4-7</strain>
    </source>
</reference>
<dbReference type="AlphaFoldDB" id="F4RYV7"/>
<protein>
    <submittedName>
        <fullName evidence="2">Uncharacterized protein</fullName>
    </submittedName>
</protein>
<feature type="region of interest" description="Disordered" evidence="1">
    <location>
        <begin position="192"/>
        <end position="251"/>
    </location>
</feature>
<feature type="compositionally biased region" description="Polar residues" evidence="1">
    <location>
        <begin position="192"/>
        <end position="210"/>
    </location>
</feature>
<feature type="region of interest" description="Disordered" evidence="1">
    <location>
        <begin position="264"/>
        <end position="303"/>
    </location>
</feature>
<dbReference type="GeneID" id="18932191"/>
<dbReference type="RefSeq" id="XP_007414421.1">
    <property type="nucleotide sequence ID" value="XM_007414359.1"/>
</dbReference>
<accession>F4RYV7</accession>
<dbReference type="HOGENOM" id="CLU_918544_0_0_1"/>
<evidence type="ECO:0000256" key="1">
    <source>
        <dbReference type="SAM" id="MobiDB-lite"/>
    </source>
</evidence>
<proteinExistence type="predicted"/>
<dbReference type="EMBL" id="GL883131">
    <property type="protein sequence ID" value="EGG02436.1"/>
    <property type="molecule type" value="Genomic_DNA"/>
</dbReference>
<dbReference type="VEuPathDB" id="FungiDB:MELLADRAFT_72782"/>
<dbReference type="KEGG" id="mlr:MELLADRAFT_72782"/>
<name>F4RYV7_MELLP</name>
<evidence type="ECO:0000313" key="3">
    <source>
        <dbReference type="Proteomes" id="UP000001072"/>
    </source>
</evidence>
<evidence type="ECO:0000313" key="2">
    <source>
        <dbReference type="EMBL" id="EGG02436.1"/>
    </source>
</evidence>
<dbReference type="Proteomes" id="UP000001072">
    <property type="component" value="Unassembled WGS sequence"/>
</dbReference>
<sequence>MMALSASFSLALDYLFDPQTEEAPYIKDELEQFVAFLRHSRSPLILKGLDILQCVMETWGTPPPPGTTWFVAFEGPVSPTSWIQGPFHQPLDLNYSGPAATNNLAGFGNGNNPAFASLRVFQNIEFPESPLLPPHSAHQLSQSWAQAQDSAVQSLNLSNRKAPSLIDQVSNAPSTSSIVSHHTLPASLSQYHSHSVDQCSPSGSTISLPHSHQRQQLHRYSLPSHSLDHEPQSPHSRFFPTQGSNNDHPAFNQQFNQAQVMSHNKIHPQQRTQHQSFSHPTQTFSSLQNPDPAYNQLSSWPER</sequence>
<dbReference type="InParanoid" id="F4RYV7"/>
<feature type="compositionally biased region" description="Polar residues" evidence="1">
    <location>
        <begin position="233"/>
        <end position="251"/>
    </location>
</feature>
<keyword evidence="3" id="KW-1185">Reference proteome</keyword>
<dbReference type="OrthoDB" id="10293588at2759"/>
<gene>
    <name evidence="2" type="ORF">MELLADRAFT_72782</name>
</gene>
<organism evidence="3">
    <name type="scientific">Melampsora larici-populina (strain 98AG31 / pathotype 3-4-7)</name>
    <name type="common">Poplar leaf rust fungus</name>
    <dbReference type="NCBI Taxonomy" id="747676"/>
    <lineage>
        <taxon>Eukaryota</taxon>
        <taxon>Fungi</taxon>
        <taxon>Dikarya</taxon>
        <taxon>Basidiomycota</taxon>
        <taxon>Pucciniomycotina</taxon>
        <taxon>Pucciniomycetes</taxon>
        <taxon>Pucciniales</taxon>
        <taxon>Melampsoraceae</taxon>
        <taxon>Melampsora</taxon>
    </lineage>
</organism>